<name>A0A9C7FBM6_9BURK</name>
<dbReference type="Pfam" id="PF13088">
    <property type="entry name" value="BNR_2"/>
    <property type="match status" value="1"/>
</dbReference>
<sequence>MSRIVALCFLLLAAVLGFLHIDSRPVWAPFVVPAFPQTEEVADETVTTTPKTKAPSKAIAPASQANWLPDTGAPSVHAASLIVLKDGAVRAFWFAGSREGAADVSIYSSVYDSHSANWSAPTVVMDRVSAEKGLLRYIAKLGNPVPSRLPDGRLQLFFVTVSIGGWAGSSISAITSDDEGLTWSHPQRLIASPLLNLSTLVKSPSVSFTDGSLGLPAYHEWVGRFGEFLRVDAGRVIDKRRMSSGRSAIQPLMFVNDAQDASAYFRQTRSSGLPKQIPVGSTQNAGQNWQQSEDLAIANPNSAVAGVTLKNGARILALNNIEYGRHRLVLMMSSTKSGQWQTVEVLEDDEALPDAQRKEFSYPYMITVDGDDAHLAYTWDRKKIRHRYFSGAWLKQALNKVQTQELEVQRSEAQQ</sequence>
<dbReference type="PANTHER" id="PTHR43752">
    <property type="entry name" value="BNR/ASP-BOX REPEAT FAMILY PROTEIN"/>
    <property type="match status" value="1"/>
</dbReference>
<evidence type="ECO:0000259" key="1">
    <source>
        <dbReference type="Pfam" id="PF13088"/>
    </source>
</evidence>
<organism evidence="2">
    <name type="scientific">Polynucleobacter yangtzensis</name>
    <dbReference type="NCBI Taxonomy" id="1743159"/>
    <lineage>
        <taxon>Bacteria</taxon>
        <taxon>Pseudomonadati</taxon>
        <taxon>Pseudomonadota</taxon>
        <taxon>Betaproteobacteria</taxon>
        <taxon>Burkholderiales</taxon>
        <taxon>Burkholderiaceae</taxon>
        <taxon>Polynucleobacter</taxon>
    </lineage>
</organism>
<dbReference type="InterPro" id="IPR036278">
    <property type="entry name" value="Sialidase_sf"/>
</dbReference>
<dbReference type="RefSeq" id="WP_281741740.1">
    <property type="nucleotide sequence ID" value="NZ_AP026973.1"/>
</dbReference>
<dbReference type="EMBL" id="AP026973">
    <property type="protein sequence ID" value="BDT77381.1"/>
    <property type="molecule type" value="Genomic_DNA"/>
</dbReference>
<reference evidence="2" key="1">
    <citation type="submission" date="2022-11" db="EMBL/GenBank/DDBJ databases">
        <title>Complete Genome Sequences of three Polynucleobacter sp. Subcluster PnecC Strains KF022, KF023, and KF032 Isolated from a Shallow Eutrophic Lake in Japan.</title>
        <authorList>
            <person name="Ogata Y."/>
            <person name="Watanabe K."/>
            <person name="Takemine S."/>
            <person name="Shindo C."/>
            <person name="Kurokawa R."/>
            <person name="Suda W."/>
        </authorList>
    </citation>
    <scope>NUCLEOTIDE SEQUENCE</scope>
    <source>
        <strain evidence="2">KF023</strain>
    </source>
</reference>
<dbReference type="InterPro" id="IPR011040">
    <property type="entry name" value="Sialidase"/>
</dbReference>
<dbReference type="Gene3D" id="2.120.10.10">
    <property type="match status" value="1"/>
</dbReference>
<dbReference type="CDD" id="cd15482">
    <property type="entry name" value="Sialidase_non-viral"/>
    <property type="match status" value="1"/>
</dbReference>
<dbReference type="PANTHER" id="PTHR43752:SF2">
    <property type="entry name" value="BNR_ASP-BOX REPEAT FAMILY PROTEIN"/>
    <property type="match status" value="1"/>
</dbReference>
<evidence type="ECO:0000313" key="2">
    <source>
        <dbReference type="EMBL" id="BDT77381.1"/>
    </source>
</evidence>
<proteinExistence type="predicted"/>
<dbReference type="KEGG" id="pyt:PKF023_11840"/>
<dbReference type="Proteomes" id="UP001211097">
    <property type="component" value="Chromosome"/>
</dbReference>
<dbReference type="SUPFAM" id="SSF50939">
    <property type="entry name" value="Sialidases"/>
    <property type="match status" value="1"/>
</dbReference>
<feature type="domain" description="Sialidase" evidence="1">
    <location>
        <begin position="88"/>
        <end position="370"/>
    </location>
</feature>
<accession>A0A9C7FBM6</accession>
<protein>
    <recommendedName>
        <fullName evidence="1">Sialidase domain-containing protein</fullName>
    </recommendedName>
</protein>
<dbReference type="AlphaFoldDB" id="A0A9C7FBM6"/>
<gene>
    <name evidence="2" type="ORF">PKF023_11840</name>
</gene>